<dbReference type="Proteomes" id="UP001439008">
    <property type="component" value="Unassembled WGS sequence"/>
</dbReference>
<evidence type="ECO:0000313" key="3">
    <source>
        <dbReference type="Proteomes" id="UP001439008"/>
    </source>
</evidence>
<accession>A0ABV2AUM1</accession>
<dbReference type="InterPro" id="IPR041588">
    <property type="entry name" value="Integrase_H2C2"/>
</dbReference>
<feature type="domain" description="Integrase zinc-binding" evidence="1">
    <location>
        <begin position="54"/>
        <end position="98"/>
    </location>
</feature>
<reference evidence="2 3" key="1">
    <citation type="journal article" date="2024" name="BMC Biol.">
        <title>Comparative genomics of Ascetosporea gives new insight into the evolutionary basis for animal parasitism in Rhizaria.</title>
        <authorList>
            <person name="Hiltunen Thoren M."/>
            <person name="Onut-Brannstrom I."/>
            <person name="Alfjorden A."/>
            <person name="Peckova H."/>
            <person name="Swords F."/>
            <person name="Hooper C."/>
            <person name="Holzer A.S."/>
            <person name="Bass D."/>
            <person name="Burki F."/>
        </authorList>
    </citation>
    <scope>NUCLEOTIDE SEQUENCE [LARGE SCALE GENOMIC DNA]</scope>
    <source>
        <strain evidence="2">20-A016</strain>
    </source>
</reference>
<dbReference type="Gene3D" id="1.10.340.70">
    <property type="match status" value="1"/>
</dbReference>
<comment type="caution">
    <text evidence="2">The sequence shown here is derived from an EMBL/GenBank/DDBJ whole genome shotgun (WGS) entry which is preliminary data.</text>
</comment>
<keyword evidence="3" id="KW-1185">Reference proteome</keyword>
<evidence type="ECO:0000259" key="1">
    <source>
        <dbReference type="Pfam" id="PF17921"/>
    </source>
</evidence>
<proteinExistence type="predicted"/>
<evidence type="ECO:0000313" key="2">
    <source>
        <dbReference type="EMBL" id="MES1923357.1"/>
    </source>
</evidence>
<sequence>MIQDEYRIRSCVFQEQFWRLWNRLVVSHGTLCRPIINGDPEAEHLQFAVFSYLSRPIFMYFHDVSTGVHFVAEKTLDKTRILLYWPSMKKDIDEYCSQHDLFTAKKPLKASIRDSLHQYFVHEPVVRIAVDNKYILVICHYYNK</sequence>
<protein>
    <recommendedName>
        <fullName evidence="1">Integrase zinc-binding domain-containing protein</fullName>
    </recommendedName>
</protein>
<dbReference type="EMBL" id="JBDODL010005807">
    <property type="protein sequence ID" value="MES1923357.1"/>
    <property type="molecule type" value="Genomic_DNA"/>
</dbReference>
<organism evidence="2 3">
    <name type="scientific">Bonamia ostreae</name>
    <dbReference type="NCBI Taxonomy" id="126728"/>
    <lineage>
        <taxon>Eukaryota</taxon>
        <taxon>Sar</taxon>
        <taxon>Rhizaria</taxon>
        <taxon>Endomyxa</taxon>
        <taxon>Ascetosporea</taxon>
        <taxon>Haplosporida</taxon>
        <taxon>Bonamia</taxon>
    </lineage>
</organism>
<dbReference type="Pfam" id="PF17921">
    <property type="entry name" value="Integrase_H2C2"/>
    <property type="match status" value="1"/>
</dbReference>
<name>A0ABV2AUM1_9EUKA</name>
<gene>
    <name evidence="2" type="ORF">MHBO_004921</name>
</gene>